<evidence type="ECO:0000256" key="6">
    <source>
        <dbReference type="ARBA" id="ARBA00022801"/>
    </source>
</evidence>
<dbReference type="RefSeq" id="WP_234800808.1">
    <property type="nucleotide sequence ID" value="NZ_CP015136.1"/>
</dbReference>
<dbReference type="Gene3D" id="3.40.50.300">
    <property type="entry name" value="P-loop containing nucleotide triphosphate hydrolases"/>
    <property type="match status" value="2"/>
</dbReference>
<dbReference type="PRINTS" id="PR01874">
    <property type="entry name" value="DNAREPAIRADA"/>
</dbReference>
<dbReference type="EC" id="2.7.11.1" evidence="1"/>
<dbReference type="PROSITE" id="PS51146">
    <property type="entry name" value="KAIC"/>
    <property type="match status" value="2"/>
</dbReference>
<dbReference type="InterPro" id="IPR030665">
    <property type="entry name" value="KaiC"/>
</dbReference>
<name>A0A143PJN1_LUTPR</name>
<reference evidence="9" key="2">
    <citation type="submission" date="2016-04" db="EMBL/GenBank/DDBJ databases">
        <title>First Complete Genome Sequence of a Subdivision 6 Acidobacterium.</title>
        <authorList>
            <person name="Huang S."/>
            <person name="Vieira S."/>
            <person name="Bunk B."/>
            <person name="Riedel T."/>
            <person name="Sproeer C."/>
            <person name="Overmann J."/>
        </authorList>
    </citation>
    <scope>NUCLEOTIDE SEQUENCE [LARGE SCALE GENOMIC DNA]</scope>
    <source>
        <strain evidence="9">DSM 100886 HEG_-6_39</strain>
    </source>
</reference>
<evidence type="ECO:0000256" key="3">
    <source>
        <dbReference type="ARBA" id="ARBA00022679"/>
    </source>
</evidence>
<dbReference type="GO" id="GO:0016787">
    <property type="term" value="F:hydrolase activity"/>
    <property type="evidence" value="ECO:0007669"/>
    <property type="project" value="UniProtKB-KW"/>
</dbReference>
<dbReference type="PIRSF" id="PIRSF039117">
    <property type="entry name" value="KaiC"/>
    <property type="match status" value="1"/>
</dbReference>
<keyword evidence="4" id="KW-0677">Repeat</keyword>
<dbReference type="PANTHER" id="PTHR42926:SF1">
    <property type="entry name" value="CIRCADIAN CLOCK OSCILLATOR PROTEIN KAIC 1"/>
    <property type="match status" value="1"/>
</dbReference>
<dbReference type="InterPro" id="IPR014774">
    <property type="entry name" value="KaiC-like_dom"/>
</dbReference>
<dbReference type="KEGG" id="abac:LuPra_01972"/>
<dbReference type="SMART" id="SM00382">
    <property type="entry name" value="AAA"/>
    <property type="match status" value="2"/>
</dbReference>
<dbReference type="SUPFAM" id="SSF52540">
    <property type="entry name" value="P-loop containing nucleoside triphosphate hydrolases"/>
    <property type="match status" value="2"/>
</dbReference>
<evidence type="ECO:0000259" key="7">
    <source>
        <dbReference type="PROSITE" id="PS51146"/>
    </source>
</evidence>
<gene>
    <name evidence="8" type="primary">kaiC_1</name>
    <name evidence="8" type="ORF">LuPra_01972</name>
</gene>
<keyword evidence="6" id="KW-0378">Hydrolase</keyword>
<dbReference type="InterPro" id="IPR051347">
    <property type="entry name" value="Circadian_clock_KaiC-rel"/>
</dbReference>
<dbReference type="GO" id="GO:0005524">
    <property type="term" value="F:ATP binding"/>
    <property type="evidence" value="ECO:0007669"/>
    <property type="project" value="InterPro"/>
</dbReference>
<evidence type="ECO:0000256" key="5">
    <source>
        <dbReference type="ARBA" id="ARBA00022777"/>
    </source>
</evidence>
<accession>A0A143PJN1</accession>
<feature type="domain" description="KaiC" evidence="7">
    <location>
        <begin position="283"/>
        <end position="516"/>
    </location>
</feature>
<feature type="domain" description="KaiC" evidence="7">
    <location>
        <begin position="41"/>
        <end position="281"/>
    </location>
</feature>
<organism evidence="8 9">
    <name type="scientific">Luteitalea pratensis</name>
    <dbReference type="NCBI Taxonomy" id="1855912"/>
    <lineage>
        <taxon>Bacteria</taxon>
        <taxon>Pseudomonadati</taxon>
        <taxon>Acidobacteriota</taxon>
        <taxon>Vicinamibacteria</taxon>
        <taxon>Vicinamibacterales</taxon>
        <taxon>Vicinamibacteraceae</taxon>
        <taxon>Luteitalea</taxon>
    </lineage>
</organism>
<dbReference type="EMBL" id="CP015136">
    <property type="protein sequence ID" value="AMY08767.1"/>
    <property type="molecule type" value="Genomic_DNA"/>
</dbReference>
<dbReference type="GO" id="GO:0004674">
    <property type="term" value="F:protein serine/threonine kinase activity"/>
    <property type="evidence" value="ECO:0007669"/>
    <property type="project" value="UniProtKB-EC"/>
</dbReference>
<protein>
    <recommendedName>
        <fullName evidence="1">non-specific serine/threonine protein kinase</fullName>
        <ecNumber evidence="1">2.7.11.1</ecNumber>
    </recommendedName>
</protein>
<dbReference type="InterPro" id="IPR010624">
    <property type="entry name" value="KaiC_dom"/>
</dbReference>
<keyword evidence="9" id="KW-1185">Reference proteome</keyword>
<evidence type="ECO:0000256" key="2">
    <source>
        <dbReference type="ARBA" id="ARBA00022553"/>
    </source>
</evidence>
<dbReference type="PATRIC" id="fig|1813736.3.peg.2070"/>
<dbReference type="STRING" id="1855912.LuPra_01972"/>
<reference evidence="8 9" key="1">
    <citation type="journal article" date="2016" name="Genome Announc.">
        <title>First Complete Genome Sequence of a Subdivision 6 Acidobacterium Strain.</title>
        <authorList>
            <person name="Huang S."/>
            <person name="Vieira S."/>
            <person name="Bunk B."/>
            <person name="Riedel T."/>
            <person name="Sproer C."/>
            <person name="Overmann J."/>
        </authorList>
    </citation>
    <scope>NUCLEOTIDE SEQUENCE [LARGE SCALE GENOMIC DNA]</scope>
    <source>
        <strain evidence="9">DSM 100886 HEG_-6_39</strain>
    </source>
</reference>
<dbReference type="InterPro" id="IPR003593">
    <property type="entry name" value="AAA+_ATPase"/>
</dbReference>
<sequence>MILVLSTDKDRDWRAITHMAELAWGHRVSVTNGAGEARFGERVSTGVPGLDEVLGGGLPQGHMYLVEGESGAGKTTLGMQFLLEGHRRGERTLWISLSEAERELELIAGSHGWSLSGIAVANPASPARELDPQQQYSFFSPGDVELDDIRNAVVAAVEHVQPTRVVFDPFSDIRHLSRDVLRYRRQVLSLRELFASYDCTAILMQEGTRTGEGDLQAEALAHGYITLQQDTADYGSQRRRLRVHKMRGIPFRDGYHDFAIRTGGLEVYPRLVAADHVEPMPETTLSSDVPELDALIGGGLRRGSSTLLMGPAGVGKSIIATQYAVAAARQGETVALFIFDETARSFLDRSARLGLDLRDLAESGHVQLRQVDAAEFSAGQFTHMVVRAVSDDGASVVVIDSLSGFLSAMPEERFLSSHLHELLTYLGHRNVVTILTLAQHGILGSQLSSPLDISYLADTVLLLRYFEAFGAVRRAISVVKKRTGNHEVLVRELGVNDSGLHIGPPLADFEGVLTGNPRFTGIQADLSRDAR</sequence>
<keyword evidence="2" id="KW-0597">Phosphoprotein</keyword>
<dbReference type="Proteomes" id="UP000076079">
    <property type="component" value="Chromosome"/>
</dbReference>
<evidence type="ECO:0000313" key="9">
    <source>
        <dbReference type="Proteomes" id="UP000076079"/>
    </source>
</evidence>
<dbReference type="AlphaFoldDB" id="A0A143PJN1"/>
<evidence type="ECO:0000256" key="1">
    <source>
        <dbReference type="ARBA" id="ARBA00012513"/>
    </source>
</evidence>
<evidence type="ECO:0000256" key="4">
    <source>
        <dbReference type="ARBA" id="ARBA00022737"/>
    </source>
</evidence>
<dbReference type="InterPro" id="IPR027417">
    <property type="entry name" value="P-loop_NTPase"/>
</dbReference>
<keyword evidence="3 8" id="KW-0808">Transferase</keyword>
<keyword evidence="5 8" id="KW-0418">Kinase</keyword>
<proteinExistence type="predicted"/>
<dbReference type="PANTHER" id="PTHR42926">
    <property type="match status" value="1"/>
</dbReference>
<dbReference type="Pfam" id="PF06745">
    <property type="entry name" value="ATPase"/>
    <property type="match status" value="2"/>
</dbReference>
<evidence type="ECO:0000313" key="8">
    <source>
        <dbReference type="EMBL" id="AMY08767.1"/>
    </source>
</evidence>